<evidence type="ECO:0000256" key="1">
    <source>
        <dbReference type="ARBA" id="ARBA00022553"/>
    </source>
</evidence>
<feature type="signal peptide" evidence="6">
    <location>
        <begin position="1"/>
        <end position="22"/>
    </location>
</feature>
<dbReference type="InterPro" id="IPR002591">
    <property type="entry name" value="Phosphodiest/P_Trfase"/>
</dbReference>
<gene>
    <name evidence="7" type="ORF">F8C82_00175</name>
</gene>
<feature type="binding site" evidence="5">
    <location>
        <begin position="156"/>
        <end position="158"/>
    </location>
    <ligand>
        <name>substrate</name>
    </ligand>
</feature>
<keyword evidence="3 6" id="KW-0732">Signal</keyword>
<dbReference type="Gene3D" id="3.40.720.10">
    <property type="entry name" value="Alkaline Phosphatase, subunit A"/>
    <property type="match status" value="1"/>
</dbReference>
<reference evidence="7 8" key="1">
    <citation type="submission" date="2019-10" db="EMBL/GenBank/DDBJ databases">
        <title>Genome sequence of Phaeocystidibacter marisrubri JCM30614 (type strain).</title>
        <authorList>
            <person name="Bowman J.P."/>
        </authorList>
    </citation>
    <scope>NUCLEOTIDE SEQUENCE [LARGE SCALE GENOMIC DNA]</scope>
    <source>
        <strain evidence="7 8">JCM 30614</strain>
    </source>
</reference>
<keyword evidence="1 4" id="KW-0597">Phosphoprotein</keyword>
<dbReference type="PIRSF" id="PIRSF031924">
    <property type="entry name" value="Pi-irrepressible_AP"/>
    <property type="match status" value="1"/>
</dbReference>
<feature type="chain" id="PRO_5027102332" evidence="6">
    <location>
        <begin position="23"/>
        <end position="536"/>
    </location>
</feature>
<sequence>MGKPTRKIVGILSLLASIPTFAQQPKAVIGITVDQMKAEYLERFEPYFKEGFRRLLDESLVYRNNHYSHVPTYTAPGHATIFTGAQPTDHGIIANDWYDPFQKRMVYCVEDSTVESVGSDSDNGKMSPRNLLTTSLPDEIALSTANKSYIGSASIKDRGAILPGGHAADDAYWFSPDDGFITSTYYHNELPEWVANFNTNHSDLAAYVEDWDYYVDEEAYASCLANDNSYEAQIARNGQSGFPYATSDLIKVAGPGVIRVTPWGNQLVTDFALAMLNAIPDTLLEDEAVDFLAFSYSSTDYIGHAFGPRSREVMDAYLRLDHEIGRLLEALDTKFGKGNYILFLSADHAVAENPAHVAEEIGLPVKSHSGADIESEMTDLAIDVLGFNPIEKLQRDQIHFNRTKLEEHNMTAEECALILQDAFRKFDWLSHSYTRNQILSSSNRAATQRSSTLDRRSGDLFLEMRDNHLIYGRTGSSHGSGYTYDTHVPMIIYGTDKPAANIYRKTAVVDLVPTLSFLLKIPLPHSAFGSVLHEAL</sequence>
<evidence type="ECO:0000313" key="7">
    <source>
        <dbReference type="EMBL" id="KAB2816849.1"/>
    </source>
</evidence>
<name>A0A6L3ZGT9_9FLAO</name>
<protein>
    <submittedName>
        <fullName evidence="7">Alkaline phosphatase family protein</fullName>
    </submittedName>
</protein>
<dbReference type="Pfam" id="PF01663">
    <property type="entry name" value="Phosphodiest"/>
    <property type="match status" value="1"/>
</dbReference>
<evidence type="ECO:0000256" key="2">
    <source>
        <dbReference type="ARBA" id="ARBA00022723"/>
    </source>
</evidence>
<proteinExistence type="predicted"/>
<dbReference type="OrthoDB" id="9766127at2"/>
<dbReference type="SUPFAM" id="SSF53649">
    <property type="entry name" value="Alkaline phosphatase-like"/>
    <property type="match status" value="1"/>
</dbReference>
<dbReference type="PANTHER" id="PTHR10151:SF120">
    <property type="entry name" value="BIS(5'-ADENOSYL)-TRIPHOSPHATASE"/>
    <property type="match status" value="1"/>
</dbReference>
<dbReference type="RefSeq" id="WP_151691421.1">
    <property type="nucleotide sequence ID" value="NZ_BMGX01000002.1"/>
</dbReference>
<dbReference type="InterPro" id="IPR026263">
    <property type="entry name" value="Alkaline_phosphatase_prok"/>
</dbReference>
<evidence type="ECO:0000256" key="3">
    <source>
        <dbReference type="ARBA" id="ARBA00022729"/>
    </source>
</evidence>
<dbReference type="Proteomes" id="UP000484164">
    <property type="component" value="Unassembled WGS sequence"/>
</dbReference>
<organism evidence="7 8">
    <name type="scientific">Phaeocystidibacter marisrubri</name>
    <dbReference type="NCBI Taxonomy" id="1577780"/>
    <lineage>
        <taxon>Bacteria</taxon>
        <taxon>Pseudomonadati</taxon>
        <taxon>Bacteroidota</taxon>
        <taxon>Flavobacteriia</taxon>
        <taxon>Flavobacteriales</taxon>
        <taxon>Phaeocystidibacteraceae</taxon>
        <taxon>Phaeocystidibacter</taxon>
    </lineage>
</organism>
<dbReference type="CDD" id="cd16016">
    <property type="entry name" value="AP-SPAP"/>
    <property type="match status" value="1"/>
</dbReference>
<feature type="binding site" evidence="5">
    <location>
        <position position="95"/>
    </location>
    <ligand>
        <name>substrate</name>
    </ligand>
</feature>
<dbReference type="AlphaFoldDB" id="A0A6L3ZGT9"/>
<evidence type="ECO:0000256" key="4">
    <source>
        <dbReference type="PIRSR" id="PIRSR031924-50"/>
    </source>
</evidence>
<dbReference type="GO" id="GO:0046872">
    <property type="term" value="F:metal ion binding"/>
    <property type="evidence" value="ECO:0007669"/>
    <property type="project" value="UniProtKB-KW"/>
</dbReference>
<dbReference type="EMBL" id="WBVQ01000001">
    <property type="protein sequence ID" value="KAB2816849.1"/>
    <property type="molecule type" value="Genomic_DNA"/>
</dbReference>
<comment type="caution">
    <text evidence="7">The sequence shown here is derived from an EMBL/GenBank/DDBJ whole genome shotgun (WGS) entry which is preliminary data.</text>
</comment>
<dbReference type="Gene3D" id="3.30.1360.150">
    <property type="match status" value="1"/>
</dbReference>
<evidence type="ECO:0000256" key="5">
    <source>
        <dbReference type="PIRSR" id="PIRSR031924-51"/>
    </source>
</evidence>
<keyword evidence="2" id="KW-0479">Metal-binding</keyword>
<feature type="active site" description="Phosphothreonine intermediate" evidence="4">
    <location>
        <position position="74"/>
    </location>
</feature>
<dbReference type="GO" id="GO:0004035">
    <property type="term" value="F:alkaline phosphatase activity"/>
    <property type="evidence" value="ECO:0007669"/>
    <property type="project" value="InterPro"/>
</dbReference>
<evidence type="ECO:0000256" key="6">
    <source>
        <dbReference type="SAM" id="SignalP"/>
    </source>
</evidence>
<dbReference type="InterPro" id="IPR017850">
    <property type="entry name" value="Alkaline_phosphatase_core_sf"/>
</dbReference>
<accession>A0A6L3ZGT9</accession>
<evidence type="ECO:0000313" key="8">
    <source>
        <dbReference type="Proteomes" id="UP000484164"/>
    </source>
</evidence>
<dbReference type="PANTHER" id="PTHR10151">
    <property type="entry name" value="ECTONUCLEOTIDE PYROPHOSPHATASE/PHOSPHODIESTERASE"/>
    <property type="match status" value="1"/>
</dbReference>
<keyword evidence="8" id="KW-1185">Reference proteome</keyword>